<feature type="compositionally biased region" description="Basic and acidic residues" evidence="1">
    <location>
        <begin position="53"/>
        <end position="65"/>
    </location>
</feature>
<evidence type="ECO:0000256" key="1">
    <source>
        <dbReference type="SAM" id="MobiDB-lite"/>
    </source>
</evidence>
<dbReference type="AlphaFoldDB" id="A0A833V2K4"/>
<reference evidence="2" key="1">
    <citation type="submission" date="2020-01" db="EMBL/GenBank/DDBJ databases">
        <title>Genome sequence of Kobresia littledalei, the first chromosome-level genome in the family Cyperaceae.</title>
        <authorList>
            <person name="Qu G."/>
        </authorList>
    </citation>
    <scope>NUCLEOTIDE SEQUENCE</scope>
    <source>
        <strain evidence="2">C.B.Clarke</strain>
        <tissue evidence="2">Leaf</tissue>
    </source>
</reference>
<organism evidence="2 3">
    <name type="scientific">Carex littledalei</name>
    <dbReference type="NCBI Taxonomy" id="544730"/>
    <lineage>
        <taxon>Eukaryota</taxon>
        <taxon>Viridiplantae</taxon>
        <taxon>Streptophyta</taxon>
        <taxon>Embryophyta</taxon>
        <taxon>Tracheophyta</taxon>
        <taxon>Spermatophyta</taxon>
        <taxon>Magnoliopsida</taxon>
        <taxon>Liliopsida</taxon>
        <taxon>Poales</taxon>
        <taxon>Cyperaceae</taxon>
        <taxon>Cyperoideae</taxon>
        <taxon>Cariceae</taxon>
        <taxon>Carex</taxon>
        <taxon>Carex subgen. Euthyceras</taxon>
    </lineage>
</organism>
<sequence length="106" mass="11700">MEKYTPEEADQADRSNKGDDKEGPQETRQTQASNISEMKPLTQEAYGGGMYAAEDKTEMSRERAHPRASATQSADGPEQRAPELKQKPPPSTGDRDLDITGLSYIQ</sequence>
<evidence type="ECO:0000313" key="2">
    <source>
        <dbReference type="EMBL" id="KAF3321132.1"/>
    </source>
</evidence>
<protein>
    <submittedName>
        <fullName evidence="2">Uncharacterized protein</fullName>
    </submittedName>
</protein>
<gene>
    <name evidence="2" type="ORF">FCM35_KLT14385</name>
</gene>
<name>A0A833V2K4_9POAL</name>
<feature type="compositionally biased region" description="Polar residues" evidence="1">
    <location>
        <begin position="26"/>
        <end position="36"/>
    </location>
</feature>
<dbReference type="OrthoDB" id="1717578at2759"/>
<keyword evidence="3" id="KW-1185">Reference proteome</keyword>
<proteinExistence type="predicted"/>
<dbReference type="Proteomes" id="UP000623129">
    <property type="component" value="Unassembled WGS sequence"/>
</dbReference>
<comment type="caution">
    <text evidence="2">The sequence shown here is derived from an EMBL/GenBank/DDBJ whole genome shotgun (WGS) entry which is preliminary data.</text>
</comment>
<dbReference type="EMBL" id="SWLB01000027">
    <property type="protein sequence ID" value="KAF3321132.1"/>
    <property type="molecule type" value="Genomic_DNA"/>
</dbReference>
<evidence type="ECO:0000313" key="3">
    <source>
        <dbReference type="Proteomes" id="UP000623129"/>
    </source>
</evidence>
<feature type="compositionally biased region" description="Basic and acidic residues" evidence="1">
    <location>
        <begin position="1"/>
        <end position="25"/>
    </location>
</feature>
<feature type="region of interest" description="Disordered" evidence="1">
    <location>
        <begin position="1"/>
        <end position="106"/>
    </location>
</feature>
<accession>A0A833V2K4</accession>
<feature type="compositionally biased region" description="Basic and acidic residues" evidence="1">
    <location>
        <begin position="77"/>
        <end position="86"/>
    </location>
</feature>